<name>N9NNS0_9GAMM</name>
<accession>N9NNS0</accession>
<dbReference type="AlphaFoldDB" id="N9NNS0"/>
<evidence type="ECO:0000313" key="4">
    <source>
        <dbReference type="Proteomes" id="UP000013248"/>
    </source>
</evidence>
<organism evidence="3 4">
    <name type="scientific">Acinetobacter modestus</name>
    <dbReference type="NCBI Taxonomy" id="1776740"/>
    <lineage>
        <taxon>Bacteria</taxon>
        <taxon>Pseudomonadati</taxon>
        <taxon>Pseudomonadota</taxon>
        <taxon>Gammaproteobacteria</taxon>
        <taxon>Moraxellales</taxon>
        <taxon>Moraxellaceae</taxon>
        <taxon>Acinetobacter</taxon>
    </lineage>
</organism>
<keyword evidence="2" id="KW-0472">Membrane</keyword>
<keyword evidence="2" id="KW-0812">Transmembrane</keyword>
<comment type="caution">
    <text evidence="3">The sequence shown here is derived from an EMBL/GenBank/DDBJ whole genome shotgun (WGS) entry which is preliminary data.</text>
</comment>
<keyword evidence="2" id="KW-1133">Transmembrane helix</keyword>
<proteinExistence type="predicted"/>
<dbReference type="Proteomes" id="UP000013248">
    <property type="component" value="Unassembled WGS sequence"/>
</dbReference>
<gene>
    <name evidence="3" type="ORF">F900_00719</name>
</gene>
<dbReference type="RefSeq" id="WP_005215180.1">
    <property type="nucleotide sequence ID" value="NZ_KB850089.1"/>
</dbReference>
<sequence>MSDPRPRCPYCNSKQTRYTPSKSGFFTSKYTCKGCGNNFEIENFSSDENKSKSSCLGSIFKLFLFVIAVVVGISIFIAIDKGKSDKEQSTTERKVDQSHIQDIEEAVEAERSEHAAHDYIPTEKDYKDFEQKQKVEKSDNLTTVETIRESQ</sequence>
<dbReference type="STRING" id="1217705.F900_00719"/>
<feature type="transmembrane region" description="Helical" evidence="2">
    <location>
        <begin position="59"/>
        <end position="79"/>
    </location>
</feature>
<evidence type="ECO:0000256" key="2">
    <source>
        <dbReference type="SAM" id="Phobius"/>
    </source>
</evidence>
<feature type="compositionally biased region" description="Basic and acidic residues" evidence="1">
    <location>
        <begin position="130"/>
        <end position="139"/>
    </location>
</feature>
<dbReference type="HOGENOM" id="CLU_1745691_0_0_6"/>
<dbReference type="EMBL" id="APRP01000011">
    <property type="protein sequence ID" value="ENX03625.1"/>
    <property type="molecule type" value="Genomic_DNA"/>
</dbReference>
<dbReference type="PATRIC" id="fig|1217705.3.peg.685"/>
<evidence type="ECO:0000313" key="3">
    <source>
        <dbReference type="EMBL" id="ENX03625.1"/>
    </source>
</evidence>
<protein>
    <submittedName>
        <fullName evidence="3">Uncharacterized protein</fullName>
    </submittedName>
</protein>
<evidence type="ECO:0000256" key="1">
    <source>
        <dbReference type="SAM" id="MobiDB-lite"/>
    </source>
</evidence>
<feature type="region of interest" description="Disordered" evidence="1">
    <location>
        <begin position="130"/>
        <end position="151"/>
    </location>
</feature>
<reference evidence="3 4" key="1">
    <citation type="submission" date="2013-02" db="EMBL/GenBank/DDBJ databases">
        <title>The Genome Sequence of Acinetobacter sp. ANC 3862.</title>
        <authorList>
            <consortium name="The Broad Institute Genome Sequencing Platform"/>
            <consortium name="The Broad Institute Genome Sequencing Center for Infectious Disease"/>
            <person name="Cerqueira G."/>
            <person name="Feldgarden M."/>
            <person name="Courvalin P."/>
            <person name="Perichon B."/>
            <person name="Grillot-Courvalin C."/>
            <person name="Clermont D."/>
            <person name="Rocha E."/>
            <person name="Yoon E.-J."/>
            <person name="Nemec A."/>
            <person name="Walker B."/>
            <person name="Young S.K."/>
            <person name="Zeng Q."/>
            <person name="Gargeya S."/>
            <person name="Fitzgerald M."/>
            <person name="Haas B."/>
            <person name="Abouelleil A."/>
            <person name="Alvarado L."/>
            <person name="Arachchi H.M."/>
            <person name="Berlin A.M."/>
            <person name="Chapman S.B."/>
            <person name="Dewar J."/>
            <person name="Goldberg J."/>
            <person name="Griggs A."/>
            <person name="Gujja S."/>
            <person name="Hansen M."/>
            <person name="Howarth C."/>
            <person name="Imamovic A."/>
            <person name="Larimer J."/>
            <person name="McCowan C."/>
            <person name="Murphy C."/>
            <person name="Neiman D."/>
            <person name="Pearson M."/>
            <person name="Priest M."/>
            <person name="Roberts A."/>
            <person name="Saif S."/>
            <person name="Shea T."/>
            <person name="Sisk P."/>
            <person name="Sykes S."/>
            <person name="Wortman J."/>
            <person name="Nusbaum C."/>
            <person name="Birren B."/>
        </authorList>
    </citation>
    <scope>NUCLEOTIDE SEQUENCE [LARGE SCALE GENOMIC DNA]</scope>
    <source>
        <strain evidence="3 4">ANC 3862</strain>
    </source>
</reference>